<organism evidence="3 4">
    <name type="scientific">Monascus purpureus</name>
    <name type="common">Red mold</name>
    <name type="synonym">Monascus anka</name>
    <dbReference type="NCBI Taxonomy" id="5098"/>
    <lineage>
        <taxon>Eukaryota</taxon>
        <taxon>Fungi</taxon>
        <taxon>Dikarya</taxon>
        <taxon>Ascomycota</taxon>
        <taxon>Pezizomycotina</taxon>
        <taxon>Eurotiomycetes</taxon>
        <taxon>Eurotiomycetidae</taxon>
        <taxon>Eurotiales</taxon>
        <taxon>Aspergillaceae</taxon>
        <taxon>Monascus</taxon>
    </lineage>
</organism>
<keyword evidence="2" id="KW-1133">Transmembrane helix</keyword>
<accession>A0A507QW19</accession>
<keyword evidence="2" id="KW-0472">Membrane</keyword>
<protein>
    <submittedName>
        <fullName evidence="3">Uncharacterized protein</fullName>
    </submittedName>
</protein>
<feature type="region of interest" description="Disordered" evidence="1">
    <location>
        <begin position="58"/>
        <end position="90"/>
    </location>
</feature>
<keyword evidence="2" id="KW-0812">Transmembrane</keyword>
<gene>
    <name evidence="3" type="ORF">MPDQ_007425</name>
</gene>
<proteinExistence type="predicted"/>
<feature type="transmembrane region" description="Helical" evidence="2">
    <location>
        <begin position="179"/>
        <end position="198"/>
    </location>
</feature>
<dbReference type="EMBL" id="VIFY01000079">
    <property type="protein sequence ID" value="TQB71567.1"/>
    <property type="molecule type" value="Genomic_DNA"/>
</dbReference>
<evidence type="ECO:0000256" key="2">
    <source>
        <dbReference type="SAM" id="Phobius"/>
    </source>
</evidence>
<comment type="caution">
    <text evidence="3">The sequence shown here is derived from an EMBL/GenBank/DDBJ whole genome shotgun (WGS) entry which is preliminary data.</text>
</comment>
<evidence type="ECO:0000313" key="4">
    <source>
        <dbReference type="Proteomes" id="UP000319663"/>
    </source>
</evidence>
<name>A0A507QW19_MONPU</name>
<reference evidence="3 4" key="1">
    <citation type="submission" date="2019-06" db="EMBL/GenBank/DDBJ databases">
        <title>Wine fermentation using esterase from Monascus purpureus.</title>
        <authorList>
            <person name="Geng C."/>
            <person name="Zhang Y."/>
        </authorList>
    </citation>
    <scope>NUCLEOTIDE SEQUENCE [LARGE SCALE GENOMIC DNA]</scope>
    <source>
        <strain evidence="3">HQ1</strain>
    </source>
</reference>
<dbReference type="Proteomes" id="UP000319663">
    <property type="component" value="Unassembled WGS sequence"/>
</dbReference>
<dbReference type="AlphaFoldDB" id="A0A507QW19"/>
<evidence type="ECO:0000256" key="1">
    <source>
        <dbReference type="SAM" id="MobiDB-lite"/>
    </source>
</evidence>
<keyword evidence="4" id="KW-1185">Reference proteome</keyword>
<evidence type="ECO:0000313" key="3">
    <source>
        <dbReference type="EMBL" id="TQB71567.1"/>
    </source>
</evidence>
<sequence>MTNAYPTLTFHWMDIEVLIRPKYAVYVFPEATTPERKNISRESEAFGWSGFYKLATVQDSDHQSPPGWAGRARQKRRRVDDHPSVQKPGFDPYNGVRHWDNFHPSWIVCHLALVTATPHLEEPRVDNTMPAGQIMQALLSLPARSRAQMGTLRNRVFSSDKPKKETQLLRRSFNVHRPVWATAGGAAYTTMAAVYITLRLFSSSLVSSKAPSVAY</sequence>